<evidence type="ECO:0000313" key="3">
    <source>
        <dbReference type="EMBL" id="OXA45389.1"/>
    </source>
</evidence>
<keyword evidence="4" id="KW-1185">Reference proteome</keyword>
<organism evidence="3 4">
    <name type="scientific">Folsomia candida</name>
    <name type="common">Springtail</name>
    <dbReference type="NCBI Taxonomy" id="158441"/>
    <lineage>
        <taxon>Eukaryota</taxon>
        <taxon>Metazoa</taxon>
        <taxon>Ecdysozoa</taxon>
        <taxon>Arthropoda</taxon>
        <taxon>Hexapoda</taxon>
        <taxon>Collembola</taxon>
        <taxon>Entomobryomorpha</taxon>
        <taxon>Isotomoidea</taxon>
        <taxon>Isotomidae</taxon>
        <taxon>Proisotominae</taxon>
        <taxon>Folsomia</taxon>
    </lineage>
</organism>
<evidence type="ECO:0000256" key="2">
    <source>
        <dbReference type="SAM" id="SignalP"/>
    </source>
</evidence>
<evidence type="ECO:0000256" key="1">
    <source>
        <dbReference type="SAM" id="Phobius"/>
    </source>
</evidence>
<dbReference type="Proteomes" id="UP000198287">
    <property type="component" value="Unassembled WGS sequence"/>
</dbReference>
<dbReference type="AlphaFoldDB" id="A0A226DJL4"/>
<keyword evidence="1" id="KW-0812">Transmembrane</keyword>
<accession>A0A226DJL4</accession>
<sequence>MSNITMQLKVLTVAVLIIGIQLNFGSSIAQNTTILVTKGDMSTHSKYLGILYNVDRSVHAIPKSKPNDIYEIQTNGNCINIYPQENCVGQFVRVQTGLNYIYVGNLVGNRLDKNIVVDHEKVIVGSIGPCFEKCDPQNLVGMRKDLSTSVTLHDELYYPGSNYTFSISGMQCIKIPSLTRWLRWTSIRISGTATTTCVELHDDATCGGNSVQLRPGYPYLKTITTTTHINDKTNSSQGEEQASHSPSWAFLLIVLAILFVLIVAGFGGVYFFQPKCTPYVLRRTLQRH</sequence>
<proteinExistence type="predicted"/>
<name>A0A226DJL4_FOLCA</name>
<gene>
    <name evidence="3" type="ORF">Fcan01_19941</name>
</gene>
<reference evidence="3 4" key="1">
    <citation type="submission" date="2015-12" db="EMBL/GenBank/DDBJ databases">
        <title>The genome of Folsomia candida.</title>
        <authorList>
            <person name="Faddeeva A."/>
            <person name="Derks M.F."/>
            <person name="Anvar Y."/>
            <person name="Smit S."/>
            <person name="Van Straalen N."/>
            <person name="Roelofs D."/>
        </authorList>
    </citation>
    <scope>NUCLEOTIDE SEQUENCE [LARGE SCALE GENOMIC DNA]</scope>
    <source>
        <strain evidence="3 4">VU population</strain>
        <tissue evidence="3">Whole body</tissue>
    </source>
</reference>
<feature type="signal peptide" evidence="2">
    <location>
        <begin position="1"/>
        <end position="25"/>
    </location>
</feature>
<comment type="caution">
    <text evidence="3">The sequence shown here is derived from an EMBL/GenBank/DDBJ whole genome shotgun (WGS) entry which is preliminary data.</text>
</comment>
<feature type="transmembrane region" description="Helical" evidence="1">
    <location>
        <begin position="248"/>
        <end position="272"/>
    </location>
</feature>
<dbReference type="EMBL" id="LNIX01000018">
    <property type="protein sequence ID" value="OXA45389.1"/>
    <property type="molecule type" value="Genomic_DNA"/>
</dbReference>
<evidence type="ECO:0000313" key="4">
    <source>
        <dbReference type="Proteomes" id="UP000198287"/>
    </source>
</evidence>
<feature type="chain" id="PRO_5012375413" evidence="2">
    <location>
        <begin position="26"/>
        <end position="288"/>
    </location>
</feature>
<keyword evidence="2" id="KW-0732">Signal</keyword>
<protein>
    <submittedName>
        <fullName evidence="3">Uncharacterized protein</fullName>
    </submittedName>
</protein>
<keyword evidence="1" id="KW-0472">Membrane</keyword>
<keyword evidence="1" id="KW-1133">Transmembrane helix</keyword>